<sequence length="69" mass="7811">MLTSQIREYEVELRKERAVLPDQSEDSVTTHICRTSHFLADNSYRLIPQDVGGRCCVLGYEAEIGGCSY</sequence>
<dbReference type="Proteomes" id="UP000828390">
    <property type="component" value="Unassembled WGS sequence"/>
</dbReference>
<evidence type="ECO:0000313" key="1">
    <source>
        <dbReference type="EMBL" id="KAH3854862.1"/>
    </source>
</evidence>
<proteinExistence type="predicted"/>
<evidence type="ECO:0000313" key="2">
    <source>
        <dbReference type="Proteomes" id="UP000828390"/>
    </source>
</evidence>
<gene>
    <name evidence="1" type="ORF">DPMN_097420</name>
</gene>
<accession>A0A9D4LCW8</accession>
<dbReference type="AlphaFoldDB" id="A0A9D4LCW8"/>
<comment type="caution">
    <text evidence="1">The sequence shown here is derived from an EMBL/GenBank/DDBJ whole genome shotgun (WGS) entry which is preliminary data.</text>
</comment>
<name>A0A9D4LCW8_DREPO</name>
<protein>
    <submittedName>
        <fullName evidence="1">Uncharacterized protein</fullName>
    </submittedName>
</protein>
<reference evidence="1" key="1">
    <citation type="journal article" date="2019" name="bioRxiv">
        <title>The Genome of the Zebra Mussel, Dreissena polymorpha: A Resource for Invasive Species Research.</title>
        <authorList>
            <person name="McCartney M.A."/>
            <person name="Auch B."/>
            <person name="Kono T."/>
            <person name="Mallez S."/>
            <person name="Zhang Y."/>
            <person name="Obille A."/>
            <person name="Becker A."/>
            <person name="Abrahante J.E."/>
            <person name="Garbe J."/>
            <person name="Badalamenti J.P."/>
            <person name="Herman A."/>
            <person name="Mangelson H."/>
            <person name="Liachko I."/>
            <person name="Sullivan S."/>
            <person name="Sone E.D."/>
            <person name="Koren S."/>
            <person name="Silverstein K.A.T."/>
            <person name="Beckman K.B."/>
            <person name="Gohl D.M."/>
        </authorList>
    </citation>
    <scope>NUCLEOTIDE SEQUENCE</scope>
    <source>
        <strain evidence="1">Duluth1</strain>
        <tissue evidence="1">Whole animal</tissue>
    </source>
</reference>
<reference evidence="1" key="2">
    <citation type="submission" date="2020-11" db="EMBL/GenBank/DDBJ databases">
        <authorList>
            <person name="McCartney M.A."/>
            <person name="Auch B."/>
            <person name="Kono T."/>
            <person name="Mallez S."/>
            <person name="Becker A."/>
            <person name="Gohl D.M."/>
            <person name="Silverstein K.A.T."/>
            <person name="Koren S."/>
            <person name="Bechman K.B."/>
            <person name="Herman A."/>
            <person name="Abrahante J.E."/>
            <person name="Garbe J."/>
        </authorList>
    </citation>
    <scope>NUCLEOTIDE SEQUENCE</scope>
    <source>
        <strain evidence="1">Duluth1</strain>
        <tissue evidence="1">Whole animal</tissue>
    </source>
</reference>
<keyword evidence="2" id="KW-1185">Reference proteome</keyword>
<organism evidence="1 2">
    <name type="scientific">Dreissena polymorpha</name>
    <name type="common">Zebra mussel</name>
    <name type="synonym">Mytilus polymorpha</name>
    <dbReference type="NCBI Taxonomy" id="45954"/>
    <lineage>
        <taxon>Eukaryota</taxon>
        <taxon>Metazoa</taxon>
        <taxon>Spiralia</taxon>
        <taxon>Lophotrochozoa</taxon>
        <taxon>Mollusca</taxon>
        <taxon>Bivalvia</taxon>
        <taxon>Autobranchia</taxon>
        <taxon>Heteroconchia</taxon>
        <taxon>Euheterodonta</taxon>
        <taxon>Imparidentia</taxon>
        <taxon>Neoheterodontei</taxon>
        <taxon>Myida</taxon>
        <taxon>Dreissenoidea</taxon>
        <taxon>Dreissenidae</taxon>
        <taxon>Dreissena</taxon>
    </lineage>
</organism>
<dbReference type="EMBL" id="JAIWYP010000003">
    <property type="protein sequence ID" value="KAH3854862.1"/>
    <property type="molecule type" value="Genomic_DNA"/>
</dbReference>